<name>A0A7Z2ZRW6_9BACL</name>
<geneLocation type="plasmid" evidence="1 2">
    <name>unnamed1</name>
</geneLocation>
<dbReference type="AlphaFoldDB" id="A0A7Z2ZRW6"/>
<gene>
    <name evidence="1" type="ORF">HH215_35220</name>
</gene>
<accession>A0A7Z2ZRW6</accession>
<keyword evidence="2" id="KW-1185">Reference proteome</keyword>
<sequence length="409" mass="46832">MAYSAQVYEIVIASPGDLKKEREIVRDCVLQWNRDHSKFFNLIYMPRMWETDTVPEINIRPQESINKQILHNSDIMIAMFWTKLGSPTGKDQSGTVEEINQFISSEKPVALYFSDKKYSPSTIDPMQLEALRAYQSSIRDNSYYNVFKSTSEIKELVLKYLNVTASEITKKKESNLLIDIQENEKSKPNSLDDFHSYLSLASHANADGFWLSIVAGYDDGYSSFNTNEKEYIFDWATTVLQSVYPENVGSKRYGKDFVSVTCKTQDTTAPVFQVRYDNVGVAMIQWRAINPFIPLNWLITLCLVSVAQVVNSPIVSGQRLRKLGITLSNSPEEGINTDVVFSSSMSDVHFNSRNSIWTSTVDEDVNIDKVIKEFVRNTLQEWGYYDFEDSLDSLILKNVKQDYLLLLND</sequence>
<organism evidence="1 2">
    <name type="scientific">Cohnella herbarum</name>
    <dbReference type="NCBI Taxonomy" id="2728023"/>
    <lineage>
        <taxon>Bacteria</taxon>
        <taxon>Bacillati</taxon>
        <taxon>Bacillota</taxon>
        <taxon>Bacilli</taxon>
        <taxon>Bacillales</taxon>
        <taxon>Paenibacillaceae</taxon>
        <taxon>Cohnella</taxon>
    </lineage>
</organism>
<dbReference type="RefSeq" id="WP_169284725.1">
    <property type="nucleotide sequence ID" value="NZ_CP051681.1"/>
</dbReference>
<dbReference type="KEGG" id="cheb:HH215_35220"/>
<keyword evidence="1" id="KW-0614">Plasmid</keyword>
<dbReference type="Proteomes" id="UP000502248">
    <property type="component" value="Plasmid unnamed1"/>
</dbReference>
<protein>
    <recommendedName>
        <fullName evidence="3">DUF4062 domain-containing protein</fullName>
    </recommendedName>
</protein>
<evidence type="ECO:0000313" key="1">
    <source>
        <dbReference type="EMBL" id="QJD88507.1"/>
    </source>
</evidence>
<evidence type="ECO:0000313" key="2">
    <source>
        <dbReference type="Proteomes" id="UP000502248"/>
    </source>
</evidence>
<reference evidence="1 2" key="1">
    <citation type="submission" date="2020-04" db="EMBL/GenBank/DDBJ databases">
        <title>Genome sequencing of novel species.</title>
        <authorList>
            <person name="Heo J."/>
            <person name="Kim S.-J."/>
            <person name="Kim J.-S."/>
            <person name="Hong S.-B."/>
            <person name="Kwon S.-W."/>
        </authorList>
    </citation>
    <scope>NUCLEOTIDE SEQUENCE [LARGE SCALE GENOMIC DNA]</scope>
    <source>
        <strain evidence="1 2">MFER-1</strain>
        <plasmid evidence="1 2">unnamed1</plasmid>
    </source>
</reference>
<evidence type="ECO:0008006" key="3">
    <source>
        <dbReference type="Google" id="ProtNLM"/>
    </source>
</evidence>
<proteinExistence type="predicted"/>
<dbReference type="EMBL" id="CP051681">
    <property type="protein sequence ID" value="QJD88507.1"/>
    <property type="molecule type" value="Genomic_DNA"/>
</dbReference>